<organism evidence="9 10">
    <name type="scientific">Horticoccus luteus</name>
    <dbReference type="NCBI Taxonomy" id="2862869"/>
    <lineage>
        <taxon>Bacteria</taxon>
        <taxon>Pseudomonadati</taxon>
        <taxon>Verrucomicrobiota</taxon>
        <taxon>Opitutia</taxon>
        <taxon>Opitutales</taxon>
        <taxon>Opitutaceae</taxon>
        <taxon>Horticoccus</taxon>
    </lineage>
</organism>
<dbReference type="CDD" id="cd00082">
    <property type="entry name" value="HisKA"/>
    <property type="match status" value="1"/>
</dbReference>
<dbReference type="EMBL" id="CP080507">
    <property type="protein sequence ID" value="QYM80649.1"/>
    <property type="molecule type" value="Genomic_DNA"/>
</dbReference>
<dbReference type="Pfam" id="PF13185">
    <property type="entry name" value="GAF_2"/>
    <property type="match status" value="1"/>
</dbReference>
<dbReference type="Gene3D" id="3.30.565.10">
    <property type="entry name" value="Histidine kinase-like ATPase, C-terminal domain"/>
    <property type="match status" value="1"/>
</dbReference>
<keyword evidence="5" id="KW-0418">Kinase</keyword>
<dbReference type="SMART" id="SM00388">
    <property type="entry name" value="HisKA"/>
    <property type="match status" value="1"/>
</dbReference>
<proteinExistence type="predicted"/>
<dbReference type="InterPro" id="IPR000014">
    <property type="entry name" value="PAS"/>
</dbReference>
<feature type="domain" description="Histidine kinase" evidence="7">
    <location>
        <begin position="360"/>
        <end position="608"/>
    </location>
</feature>
<evidence type="ECO:0000313" key="10">
    <source>
        <dbReference type="Proteomes" id="UP000825051"/>
    </source>
</evidence>
<evidence type="ECO:0000256" key="1">
    <source>
        <dbReference type="ARBA" id="ARBA00000085"/>
    </source>
</evidence>
<comment type="catalytic activity">
    <reaction evidence="1">
        <text>ATP + protein L-histidine = ADP + protein N-phospho-L-histidine.</text>
        <dbReference type="EC" id="2.7.13.3"/>
    </reaction>
</comment>
<dbReference type="InterPro" id="IPR003018">
    <property type="entry name" value="GAF"/>
</dbReference>
<dbReference type="PROSITE" id="PS50109">
    <property type="entry name" value="HIS_KIN"/>
    <property type="match status" value="1"/>
</dbReference>
<evidence type="ECO:0000256" key="6">
    <source>
        <dbReference type="ARBA" id="ARBA00023136"/>
    </source>
</evidence>
<dbReference type="PANTHER" id="PTHR42878:SF15">
    <property type="entry name" value="BACTERIOPHYTOCHROME"/>
    <property type="match status" value="1"/>
</dbReference>
<dbReference type="GO" id="GO:0007234">
    <property type="term" value="P:osmosensory signaling via phosphorelay pathway"/>
    <property type="evidence" value="ECO:0007669"/>
    <property type="project" value="TreeGrafter"/>
</dbReference>
<feature type="domain" description="PAS" evidence="8">
    <location>
        <begin position="22"/>
        <end position="92"/>
    </location>
</feature>
<sequence>MSAADELPRAASAASHDTFSARDAMLAWMQEIAPYGIFTTDADLRLRSWNQWLATHSGLAAEKVIGRRLVDVFPDIAERKLEEHFRRALSGEISVLSTALHKYLLRLASSTRSDDGSPMLQTVRIAPLPAGDVVVGTITLIEDVTQRERQALRLQRQQEHDRLLSATLAALLSSSRPLDDVAALFPRLTLPLSLEAYFNYVYHPDSATLHLNNAAGLPPRQRETLATLQLGEDISGRSAAERRPLILPRLQENTSDYTAIARGMGLRTFCCFPLVIEDRLLGTLAFASYTRDSLAPDEIECLSTVAQYVAIAMDRALREQALRDAQRSLSEHAESLEAKVAERTVRLHETIAQLESFSYSVAHDLRAPIRALAGYCDILRHDFVLPAGSPQIVDRLQRASYRLDALTRDLLKFSKISREEVKLEIVDVADLVQDILLLTPTLQDGVLVVKPPLGRVWAQRSLLQQCLSNLFENAVKFVPLGVRPHIILRAERRLGATPPGAPAPRAFHSAVNRPDSASPIAGAPPATAQSTAPRLRLWIEDNGIGIAPEAHQKIFGIFERVGGHDHIEGTGIGLAIVARATQQMSGTCGVESTPGLGSRFWLEFPPAE</sequence>
<dbReference type="SMART" id="SM00387">
    <property type="entry name" value="HATPase_c"/>
    <property type="match status" value="1"/>
</dbReference>
<keyword evidence="6" id="KW-0472">Membrane</keyword>
<dbReference type="CDD" id="cd00130">
    <property type="entry name" value="PAS"/>
    <property type="match status" value="1"/>
</dbReference>
<evidence type="ECO:0000256" key="4">
    <source>
        <dbReference type="ARBA" id="ARBA00022679"/>
    </source>
</evidence>
<dbReference type="PRINTS" id="PR00344">
    <property type="entry name" value="BCTRLSENSOR"/>
</dbReference>
<keyword evidence="4" id="KW-0808">Transferase</keyword>
<dbReference type="SUPFAM" id="SSF55785">
    <property type="entry name" value="PYP-like sensor domain (PAS domain)"/>
    <property type="match status" value="1"/>
</dbReference>
<evidence type="ECO:0000256" key="2">
    <source>
        <dbReference type="ARBA" id="ARBA00012438"/>
    </source>
</evidence>
<accession>A0A8F9XN02</accession>
<dbReference type="InterPro" id="IPR050351">
    <property type="entry name" value="BphY/WalK/GraS-like"/>
</dbReference>
<dbReference type="SMART" id="SM00065">
    <property type="entry name" value="GAF"/>
    <property type="match status" value="1"/>
</dbReference>
<dbReference type="SUPFAM" id="SSF55874">
    <property type="entry name" value="ATPase domain of HSP90 chaperone/DNA topoisomerase II/histidine kinase"/>
    <property type="match status" value="1"/>
</dbReference>
<dbReference type="InterPro" id="IPR036097">
    <property type="entry name" value="HisK_dim/P_sf"/>
</dbReference>
<dbReference type="PROSITE" id="PS50112">
    <property type="entry name" value="PAS"/>
    <property type="match status" value="1"/>
</dbReference>
<dbReference type="Gene3D" id="3.30.450.40">
    <property type="match status" value="1"/>
</dbReference>
<dbReference type="GO" id="GO:0030295">
    <property type="term" value="F:protein kinase activator activity"/>
    <property type="evidence" value="ECO:0007669"/>
    <property type="project" value="TreeGrafter"/>
</dbReference>
<dbReference type="InterPro" id="IPR036890">
    <property type="entry name" value="HATPase_C_sf"/>
</dbReference>
<evidence type="ECO:0000256" key="5">
    <source>
        <dbReference type="ARBA" id="ARBA00022777"/>
    </source>
</evidence>
<dbReference type="GO" id="GO:0016020">
    <property type="term" value="C:membrane"/>
    <property type="evidence" value="ECO:0007669"/>
    <property type="project" value="UniProtKB-SubCell"/>
</dbReference>
<dbReference type="GO" id="GO:0000155">
    <property type="term" value="F:phosphorelay sensor kinase activity"/>
    <property type="evidence" value="ECO:0007669"/>
    <property type="project" value="InterPro"/>
</dbReference>
<dbReference type="InterPro" id="IPR005467">
    <property type="entry name" value="His_kinase_dom"/>
</dbReference>
<dbReference type="InterPro" id="IPR003661">
    <property type="entry name" value="HisK_dim/P_dom"/>
</dbReference>
<dbReference type="KEGG" id="ole:K0B96_08620"/>
<keyword evidence="3" id="KW-0597">Phosphoprotein</keyword>
<keyword evidence="10" id="KW-1185">Reference proteome</keyword>
<reference evidence="9" key="1">
    <citation type="submission" date="2021-08" db="EMBL/GenBank/DDBJ databases">
        <title>Genome of a novel bacterium of the phylum Verrucomicrobia, Oleiharenicola sp. KSB-15.</title>
        <authorList>
            <person name="Chung J.-H."/>
            <person name="Ahn J.-H."/>
            <person name="Yoon Y."/>
            <person name="Kim D.-Y."/>
            <person name="An S.-H."/>
            <person name="Park I."/>
            <person name="Yeon J."/>
        </authorList>
    </citation>
    <scope>NUCLEOTIDE SEQUENCE</scope>
    <source>
        <strain evidence="9">KSB-15</strain>
    </source>
</reference>
<dbReference type="AlphaFoldDB" id="A0A8F9XN02"/>
<dbReference type="Proteomes" id="UP000825051">
    <property type="component" value="Chromosome"/>
</dbReference>
<name>A0A8F9XN02_9BACT</name>
<evidence type="ECO:0000313" key="9">
    <source>
        <dbReference type="EMBL" id="QYM80649.1"/>
    </source>
</evidence>
<dbReference type="Gene3D" id="1.10.287.130">
    <property type="match status" value="1"/>
</dbReference>
<dbReference type="InterPro" id="IPR013656">
    <property type="entry name" value="PAS_4"/>
</dbReference>
<dbReference type="InterPro" id="IPR003594">
    <property type="entry name" value="HATPase_dom"/>
</dbReference>
<dbReference type="GO" id="GO:0000156">
    <property type="term" value="F:phosphorelay response regulator activity"/>
    <property type="evidence" value="ECO:0007669"/>
    <property type="project" value="TreeGrafter"/>
</dbReference>
<protein>
    <recommendedName>
        <fullName evidence="2">histidine kinase</fullName>
        <ecNumber evidence="2">2.7.13.3</ecNumber>
    </recommendedName>
</protein>
<dbReference type="InterPro" id="IPR029016">
    <property type="entry name" value="GAF-like_dom_sf"/>
</dbReference>
<dbReference type="RefSeq" id="WP_220166129.1">
    <property type="nucleotide sequence ID" value="NZ_CP080507.1"/>
</dbReference>
<dbReference type="Pfam" id="PF08448">
    <property type="entry name" value="PAS_4"/>
    <property type="match status" value="1"/>
</dbReference>
<dbReference type="InterPro" id="IPR035965">
    <property type="entry name" value="PAS-like_dom_sf"/>
</dbReference>
<evidence type="ECO:0000259" key="7">
    <source>
        <dbReference type="PROSITE" id="PS50109"/>
    </source>
</evidence>
<dbReference type="PANTHER" id="PTHR42878">
    <property type="entry name" value="TWO-COMPONENT HISTIDINE KINASE"/>
    <property type="match status" value="1"/>
</dbReference>
<dbReference type="Pfam" id="PF02518">
    <property type="entry name" value="HATPase_c"/>
    <property type="match status" value="1"/>
</dbReference>
<dbReference type="SUPFAM" id="SSF47384">
    <property type="entry name" value="Homodimeric domain of signal transducing histidine kinase"/>
    <property type="match status" value="1"/>
</dbReference>
<dbReference type="Gene3D" id="3.30.450.20">
    <property type="entry name" value="PAS domain"/>
    <property type="match status" value="1"/>
</dbReference>
<dbReference type="SUPFAM" id="SSF55781">
    <property type="entry name" value="GAF domain-like"/>
    <property type="match status" value="1"/>
</dbReference>
<dbReference type="InterPro" id="IPR004358">
    <property type="entry name" value="Sig_transdc_His_kin-like_C"/>
</dbReference>
<dbReference type="Pfam" id="PF00512">
    <property type="entry name" value="HisKA"/>
    <property type="match status" value="1"/>
</dbReference>
<dbReference type="NCBIfam" id="TIGR00229">
    <property type="entry name" value="sensory_box"/>
    <property type="match status" value="1"/>
</dbReference>
<evidence type="ECO:0000259" key="8">
    <source>
        <dbReference type="PROSITE" id="PS50112"/>
    </source>
</evidence>
<evidence type="ECO:0000256" key="3">
    <source>
        <dbReference type="ARBA" id="ARBA00022553"/>
    </source>
</evidence>
<dbReference type="EC" id="2.7.13.3" evidence="2"/>
<gene>
    <name evidence="9" type="ORF">K0B96_08620</name>
</gene>